<accession>A0A0G4FN41</accession>
<dbReference type="EMBL" id="CDMZ01000500">
    <property type="protein sequence ID" value="CEM15670.1"/>
    <property type="molecule type" value="Genomic_DNA"/>
</dbReference>
<organism evidence="3">
    <name type="scientific">Chromera velia CCMP2878</name>
    <dbReference type="NCBI Taxonomy" id="1169474"/>
    <lineage>
        <taxon>Eukaryota</taxon>
        <taxon>Sar</taxon>
        <taxon>Alveolata</taxon>
        <taxon>Colpodellida</taxon>
        <taxon>Chromeraceae</taxon>
        <taxon>Chromera</taxon>
    </lineage>
</organism>
<feature type="coiled-coil region" evidence="1">
    <location>
        <begin position="12"/>
        <end position="81"/>
    </location>
</feature>
<sequence length="330" mass="36217">MASLGQTLQGGLQGMEKNMESLGERLQAIEQKDKSWGEALDALSKGEKALSKTFSELCEDLETLRALVASLEGEMDRKEKGKGGQKGDGEIATVGIQMEKADSNSPQQVEKPQEIEDPQEEKMADNGKEDKLELHPSGGPAEGGTDVLISHHPLIPDSATTMDVRASSSVIPASPQLGGPTCDRRRKAYLALPSPSHFLRKGIPARSGSSDFLQVELRQKLWCLSGCRWEVSSRLCLQSLSTRLPEWLLKYYGNAKPSEAALAKPEGSYSYSELHEATFKEERSSVKFERGTKCRDSGRLLERIPNSMFRSILVILHHPLRKVSSKSGPA</sequence>
<gene>
    <name evidence="3" type="ORF">Cvel_17898</name>
</gene>
<evidence type="ECO:0000256" key="1">
    <source>
        <dbReference type="SAM" id="Coils"/>
    </source>
</evidence>
<name>A0A0G4FN41_9ALVE</name>
<feature type="region of interest" description="Disordered" evidence="2">
    <location>
        <begin position="98"/>
        <end position="143"/>
    </location>
</feature>
<protein>
    <submittedName>
        <fullName evidence="3">Uncharacterized protein</fullName>
    </submittedName>
</protein>
<reference evidence="3" key="1">
    <citation type="submission" date="2014-11" db="EMBL/GenBank/DDBJ databases">
        <authorList>
            <person name="Otto D Thomas"/>
            <person name="Naeem Raeece"/>
        </authorList>
    </citation>
    <scope>NUCLEOTIDE SEQUENCE</scope>
</reference>
<evidence type="ECO:0000256" key="2">
    <source>
        <dbReference type="SAM" id="MobiDB-lite"/>
    </source>
</evidence>
<keyword evidence="1" id="KW-0175">Coiled coil</keyword>
<evidence type="ECO:0000313" key="3">
    <source>
        <dbReference type="EMBL" id="CEM15670.1"/>
    </source>
</evidence>
<feature type="compositionally biased region" description="Basic and acidic residues" evidence="2">
    <location>
        <begin position="120"/>
        <end position="134"/>
    </location>
</feature>
<dbReference type="AlphaFoldDB" id="A0A0G4FN41"/>
<proteinExistence type="predicted"/>
<dbReference type="VEuPathDB" id="CryptoDB:Cvel_17898"/>